<feature type="region of interest" description="Disordered" evidence="1">
    <location>
        <begin position="1"/>
        <end position="21"/>
    </location>
</feature>
<feature type="domain" description="AAA+ ATPase" evidence="2">
    <location>
        <begin position="437"/>
        <end position="567"/>
    </location>
</feature>
<dbReference type="InterPro" id="IPR003959">
    <property type="entry name" value="ATPase_AAA_core"/>
</dbReference>
<evidence type="ECO:0000256" key="1">
    <source>
        <dbReference type="SAM" id="MobiDB-lite"/>
    </source>
</evidence>
<dbReference type="Gene3D" id="3.40.50.300">
    <property type="entry name" value="P-loop containing nucleotide triphosphate hydrolases"/>
    <property type="match status" value="1"/>
</dbReference>
<keyword evidence="4" id="KW-1185">Reference proteome</keyword>
<dbReference type="Pfam" id="PF22942">
    <property type="entry name" value="DUF7025"/>
    <property type="match status" value="1"/>
</dbReference>
<dbReference type="InterPro" id="IPR027417">
    <property type="entry name" value="P-loop_NTPase"/>
</dbReference>
<name>A0A1L7XBB5_9HELO</name>
<protein>
    <submittedName>
        <fullName evidence="3">Related to TOB3 (Member of AAA-ATPase family)</fullName>
    </submittedName>
</protein>
<evidence type="ECO:0000259" key="2">
    <source>
        <dbReference type="SMART" id="SM00382"/>
    </source>
</evidence>
<dbReference type="SUPFAM" id="SSF52540">
    <property type="entry name" value="P-loop containing nucleoside triphosphate hydrolases"/>
    <property type="match status" value="1"/>
</dbReference>
<dbReference type="AlphaFoldDB" id="A0A1L7XBB5"/>
<dbReference type="GO" id="GO:0005524">
    <property type="term" value="F:ATP binding"/>
    <property type="evidence" value="ECO:0007669"/>
    <property type="project" value="InterPro"/>
</dbReference>
<gene>
    <name evidence="3" type="ORF">PAC_12225</name>
</gene>
<dbReference type="GO" id="GO:0016887">
    <property type="term" value="F:ATP hydrolysis activity"/>
    <property type="evidence" value="ECO:0007669"/>
    <property type="project" value="InterPro"/>
</dbReference>
<dbReference type="InterPro" id="IPR054289">
    <property type="entry name" value="DUF7025"/>
</dbReference>
<proteinExistence type="predicted"/>
<dbReference type="InterPro" id="IPR003593">
    <property type="entry name" value="AAA+_ATPase"/>
</dbReference>
<evidence type="ECO:0000313" key="4">
    <source>
        <dbReference type="Proteomes" id="UP000184330"/>
    </source>
</evidence>
<dbReference type="PANTHER" id="PTHR46411:SF3">
    <property type="entry name" value="AAA+ ATPASE DOMAIN-CONTAINING PROTEIN"/>
    <property type="match status" value="1"/>
</dbReference>
<dbReference type="SMART" id="SM00382">
    <property type="entry name" value="AAA"/>
    <property type="match status" value="1"/>
</dbReference>
<dbReference type="Pfam" id="PF00004">
    <property type="entry name" value="AAA"/>
    <property type="match status" value="1"/>
</dbReference>
<dbReference type="EMBL" id="FJOG01000020">
    <property type="protein sequence ID" value="CZR62328.1"/>
    <property type="molecule type" value="Genomic_DNA"/>
</dbReference>
<evidence type="ECO:0000313" key="3">
    <source>
        <dbReference type="EMBL" id="CZR62328.1"/>
    </source>
</evidence>
<organism evidence="3 4">
    <name type="scientific">Phialocephala subalpina</name>
    <dbReference type="NCBI Taxonomy" id="576137"/>
    <lineage>
        <taxon>Eukaryota</taxon>
        <taxon>Fungi</taxon>
        <taxon>Dikarya</taxon>
        <taxon>Ascomycota</taxon>
        <taxon>Pezizomycotina</taxon>
        <taxon>Leotiomycetes</taxon>
        <taxon>Helotiales</taxon>
        <taxon>Mollisiaceae</taxon>
        <taxon>Phialocephala</taxon>
        <taxon>Phialocephala fortinii species complex</taxon>
    </lineage>
</organism>
<dbReference type="OrthoDB" id="10042665at2759"/>
<sequence length="658" mass="74945">MADDTNAELVNITDDGETTPGRRCELKSLALRTKKGEVEVSEKNSKSKDEDPYKDFALVSKQSFDETHKLTGTKLEVNSPQLLKVLKNVITYYPGEPLDFTEKFTIEAPYMMLVHYREDIRAYSDTTMDSVEKKHIALLLDYLDDEAGPKGLETREMINAGVITFPLLWMIYRPGDIICKTENGHSRLYQVRRHGYGESKNRGKYFDIGCSFVSYDGENAGISRDRLRIWESQEFFGLFSTAITSLSAFPIKFLDTSIRQSLEDRLAARGSHYLQIKERCILQYDGLFLYLKRPPWDYYNENASYDGTFIPETMSGRVVIDPKTFNEEARAQKESVEAKLDMDEDMDIKKQSALDFSEDVQSNDLDPRLCPSYVYGFSLEKKEWCKFFVDFLSPVEWKPNALDSLIIPEPQKRLLQGLVTGHKYPDKARDERGLKGKGLVVLLHGTPGSGKTLTAEVTAEHTKRALLNISTGELGSYQMRIEVELKRLLTYASTFQAIVLIDEADVFLEARKSGPADQLEQNAMVAVFLRQLEYFQGIIFLTSNRVSVFDQAIKSRIHLALQYASPGEEVRRTIWKKNLESVSAEELDLDVEKALDAVQDTKMNGREISNSITTAKTLAKSEGSKLKLEYLRTIVQVWSEFEESLSRLQEAKVSDIEK</sequence>
<dbReference type="STRING" id="576137.A0A1L7XBB5"/>
<accession>A0A1L7XBB5</accession>
<reference evidence="3 4" key="1">
    <citation type="submission" date="2016-03" db="EMBL/GenBank/DDBJ databases">
        <authorList>
            <person name="Ploux O."/>
        </authorList>
    </citation>
    <scope>NUCLEOTIDE SEQUENCE [LARGE SCALE GENOMIC DNA]</scope>
    <source>
        <strain evidence="3 4">UAMH 11012</strain>
    </source>
</reference>
<dbReference type="CDD" id="cd19481">
    <property type="entry name" value="RecA-like_protease"/>
    <property type="match status" value="1"/>
</dbReference>
<dbReference type="Proteomes" id="UP000184330">
    <property type="component" value="Unassembled WGS sequence"/>
</dbReference>
<dbReference type="PANTHER" id="PTHR46411">
    <property type="entry name" value="FAMILY ATPASE, PUTATIVE-RELATED"/>
    <property type="match status" value="1"/>
</dbReference>